<dbReference type="RefSeq" id="WP_003784684.1">
    <property type="nucleotide sequence ID" value="NZ_GL870929.1"/>
</dbReference>
<dbReference type="Pfam" id="PF01531">
    <property type="entry name" value="Glyco_transf_11"/>
    <property type="match status" value="1"/>
</dbReference>
<keyword evidence="2 3" id="KW-0808">Transferase</keyword>
<dbReference type="PANTHER" id="PTHR11927">
    <property type="entry name" value="GALACTOSIDE 2-L-FUCOSYLTRANSFERASE"/>
    <property type="match status" value="1"/>
</dbReference>
<keyword evidence="4" id="KW-1185">Reference proteome</keyword>
<protein>
    <submittedName>
        <fullName evidence="3">Glycosyltransferase, family 11</fullName>
    </submittedName>
</protein>
<evidence type="ECO:0000256" key="1">
    <source>
        <dbReference type="ARBA" id="ARBA00022676"/>
    </source>
</evidence>
<reference evidence="3 4" key="1">
    <citation type="submission" date="2011-01" db="EMBL/GenBank/DDBJ databases">
        <authorList>
            <person name="Muzny D."/>
            <person name="Qin X."/>
            <person name="Deng J."/>
            <person name="Jiang H."/>
            <person name="Liu Y."/>
            <person name="Qu J."/>
            <person name="Song X.-Z."/>
            <person name="Zhang L."/>
            <person name="Thornton R."/>
            <person name="Coyle M."/>
            <person name="Francisco L."/>
            <person name="Jackson L."/>
            <person name="Javaid M."/>
            <person name="Korchina V."/>
            <person name="Kovar C."/>
            <person name="Mata R."/>
            <person name="Mathew T."/>
            <person name="Ngo R."/>
            <person name="Nguyen L."/>
            <person name="Nguyen N."/>
            <person name="Okwuonu G."/>
            <person name="Ongeri F."/>
            <person name="Pham C."/>
            <person name="Simmons D."/>
            <person name="Wilczek-Boney K."/>
            <person name="Hale W."/>
            <person name="Jakkamsetti A."/>
            <person name="Pham P."/>
            <person name="Ruth R."/>
            <person name="San Lucas F."/>
            <person name="Warren J."/>
            <person name="Zhang J."/>
            <person name="Zhao Z."/>
            <person name="Zhou C."/>
            <person name="Zhu D."/>
            <person name="Lee S."/>
            <person name="Bess C."/>
            <person name="Blankenburg K."/>
            <person name="Forbes L."/>
            <person name="Fu Q."/>
            <person name="Gubbala S."/>
            <person name="Hirani K."/>
            <person name="Jayaseelan J.C."/>
            <person name="Lara F."/>
            <person name="Munidasa M."/>
            <person name="Palculict T."/>
            <person name="Patil S."/>
            <person name="Pu L.-L."/>
            <person name="Saada N."/>
            <person name="Tang L."/>
            <person name="Weissenberger G."/>
            <person name="Zhu Y."/>
            <person name="Hemphill L."/>
            <person name="Shang Y."/>
            <person name="Youmans B."/>
            <person name="Ayvaz T."/>
            <person name="Ross M."/>
            <person name="Santibanez J."/>
            <person name="Aqrawi P."/>
            <person name="Gross S."/>
            <person name="Joshi V."/>
            <person name="Fowler G."/>
            <person name="Nazareth L."/>
            <person name="Reid J."/>
            <person name="Worley K."/>
            <person name="Petrosino J."/>
            <person name="Highlander S."/>
            <person name="Gibbs R."/>
        </authorList>
    </citation>
    <scope>NUCLEOTIDE SEQUENCE [LARGE SCALE GENOMIC DNA]</scope>
    <source>
        <strain evidence="3 4">ATCC 33394</strain>
    </source>
</reference>
<dbReference type="HOGENOM" id="CLU_043399_3_1_4"/>
<sequence length="288" mass="33170">MAKHYIHFANGLGLGNQLYLLAYTDYLKSLGADASLFLMGNGQVGDTKDKAKRNLVLEIPQRLGMAVVDKKQISRSFRYIFCKAFYGKEKLNWREPKDQWAVFFEGVHGKYPINFYYGYFQSHHYIAEPFKQRLKTVLRALKPVDVAVGENDVALHIRRGDFLNPENAGLIRTVGLDYYLNGLDYIRQRQTIGTVYIFSDDFAAIEKEIAAISADYPVRLMQGQSVLEDMNWLTYFKHYVVGNSTFAWWGCLLSDHQDGLVVVPQRPWVQEQPAASQYLPHWVQLPNE</sequence>
<organism evidence="3 4">
    <name type="scientific">Kingella denitrificans ATCC 33394</name>
    <dbReference type="NCBI Taxonomy" id="888741"/>
    <lineage>
        <taxon>Bacteria</taxon>
        <taxon>Pseudomonadati</taxon>
        <taxon>Pseudomonadota</taxon>
        <taxon>Betaproteobacteria</taxon>
        <taxon>Neisseriales</taxon>
        <taxon>Neisseriaceae</taxon>
        <taxon>Kingella</taxon>
    </lineage>
</organism>
<gene>
    <name evidence="3" type="ORF">HMPREF9098_2408</name>
</gene>
<evidence type="ECO:0000256" key="2">
    <source>
        <dbReference type="ARBA" id="ARBA00022679"/>
    </source>
</evidence>
<dbReference type="STRING" id="888741.HMPREF9098_2408"/>
<keyword evidence="1" id="KW-0328">Glycosyltransferase</keyword>
<dbReference type="GO" id="GO:0008107">
    <property type="term" value="F:galactoside 2-alpha-L-fucosyltransferase activity"/>
    <property type="evidence" value="ECO:0007669"/>
    <property type="project" value="InterPro"/>
</dbReference>
<dbReference type="InterPro" id="IPR002516">
    <property type="entry name" value="Glyco_trans_11"/>
</dbReference>
<evidence type="ECO:0000313" key="4">
    <source>
        <dbReference type="Proteomes" id="UP000004088"/>
    </source>
</evidence>
<dbReference type="AlphaFoldDB" id="F0F2S3"/>
<dbReference type="PANTHER" id="PTHR11927:SF9">
    <property type="entry name" value="L-FUCOSYLTRANSFERASE"/>
    <property type="match status" value="1"/>
</dbReference>
<proteinExistence type="predicted"/>
<comment type="caution">
    <text evidence="3">The sequence shown here is derived from an EMBL/GenBank/DDBJ whole genome shotgun (WGS) entry which is preliminary data.</text>
</comment>
<dbReference type="GO" id="GO:0016020">
    <property type="term" value="C:membrane"/>
    <property type="evidence" value="ECO:0007669"/>
    <property type="project" value="InterPro"/>
</dbReference>
<evidence type="ECO:0000313" key="3">
    <source>
        <dbReference type="EMBL" id="EGC16085.1"/>
    </source>
</evidence>
<dbReference type="GO" id="GO:0005975">
    <property type="term" value="P:carbohydrate metabolic process"/>
    <property type="evidence" value="ECO:0007669"/>
    <property type="project" value="InterPro"/>
</dbReference>
<dbReference type="EMBL" id="AEWV01000046">
    <property type="protein sequence ID" value="EGC16085.1"/>
    <property type="molecule type" value="Genomic_DNA"/>
</dbReference>
<accession>F0F2S3</accession>
<dbReference type="CDD" id="cd11301">
    <property type="entry name" value="Fut1_Fut2_like"/>
    <property type="match status" value="1"/>
</dbReference>
<dbReference type="Proteomes" id="UP000004088">
    <property type="component" value="Unassembled WGS sequence"/>
</dbReference>
<name>F0F2S3_9NEIS</name>